<organism evidence="1 2">
    <name type="scientific">Cryomorpha ignava</name>
    <dbReference type="NCBI Taxonomy" id="101383"/>
    <lineage>
        <taxon>Bacteria</taxon>
        <taxon>Pseudomonadati</taxon>
        <taxon>Bacteroidota</taxon>
        <taxon>Flavobacteriia</taxon>
        <taxon>Flavobacteriales</taxon>
        <taxon>Cryomorphaceae</taxon>
        <taxon>Cryomorpha</taxon>
    </lineage>
</organism>
<dbReference type="EMBL" id="JAAGVY010000074">
    <property type="protein sequence ID" value="NEN25728.1"/>
    <property type="molecule type" value="Genomic_DNA"/>
</dbReference>
<sequence length="238" mass="27746">MKDAAICMTATITPNTVLVSATDVSERLADYKKCIRFYLDQTNLPIYFLENSDYDLSKDVDFEVFKAVERFKLIRFKPHPDSEKGKGFQEFYTLDRFVKNHLKESVLIKVTGRYIVKNVEVLIAQIQSQLTIDLHRKMKVAITGFFVVDKAIYLAHFYEKYKLANDKNGKFIEHVLYDEIMSSSLKSITTLLPQNSQYRGVSGSYGGSLERNKYKMMVRQMERKILRSLDIPQFLIEY</sequence>
<reference evidence="1 2" key="1">
    <citation type="submission" date="2020-02" db="EMBL/GenBank/DDBJ databases">
        <title>Out from the shadows clarifying the taxonomy of the family Cryomorphaceae and related taxa by utilizing the GTDB taxonomic framework.</title>
        <authorList>
            <person name="Bowman J.P."/>
        </authorList>
    </citation>
    <scope>NUCLEOTIDE SEQUENCE [LARGE SCALE GENOMIC DNA]</scope>
    <source>
        <strain evidence="1 2">QSSC 1-22</strain>
    </source>
</reference>
<proteinExistence type="predicted"/>
<dbReference type="RefSeq" id="WP_163287176.1">
    <property type="nucleotide sequence ID" value="NZ_JAAGVY010000074.1"/>
</dbReference>
<dbReference type="Proteomes" id="UP000486602">
    <property type="component" value="Unassembled WGS sequence"/>
</dbReference>
<dbReference type="AlphaFoldDB" id="A0A7K3WW05"/>
<comment type="caution">
    <text evidence="1">The sequence shown here is derived from an EMBL/GenBank/DDBJ whole genome shotgun (WGS) entry which is preliminary data.</text>
</comment>
<evidence type="ECO:0000313" key="1">
    <source>
        <dbReference type="EMBL" id="NEN25728.1"/>
    </source>
</evidence>
<accession>A0A7K3WW05</accession>
<gene>
    <name evidence="1" type="ORF">G3O08_19750</name>
</gene>
<keyword evidence="2" id="KW-1185">Reference proteome</keyword>
<evidence type="ECO:0000313" key="2">
    <source>
        <dbReference type="Proteomes" id="UP000486602"/>
    </source>
</evidence>
<name>A0A7K3WW05_9FLAO</name>
<protein>
    <submittedName>
        <fullName evidence="1">Uncharacterized protein</fullName>
    </submittedName>
</protein>